<protein>
    <submittedName>
        <fullName evidence="1">Uncharacterized protein</fullName>
    </submittedName>
</protein>
<organism evidence="1 2">
    <name type="scientific">Arctium lappa</name>
    <name type="common">Greater burdock</name>
    <name type="synonym">Lappa major</name>
    <dbReference type="NCBI Taxonomy" id="4217"/>
    <lineage>
        <taxon>Eukaryota</taxon>
        <taxon>Viridiplantae</taxon>
        <taxon>Streptophyta</taxon>
        <taxon>Embryophyta</taxon>
        <taxon>Tracheophyta</taxon>
        <taxon>Spermatophyta</taxon>
        <taxon>Magnoliopsida</taxon>
        <taxon>eudicotyledons</taxon>
        <taxon>Gunneridae</taxon>
        <taxon>Pentapetalae</taxon>
        <taxon>asterids</taxon>
        <taxon>campanulids</taxon>
        <taxon>Asterales</taxon>
        <taxon>Asteraceae</taxon>
        <taxon>Carduoideae</taxon>
        <taxon>Cardueae</taxon>
        <taxon>Arctiinae</taxon>
        <taxon>Arctium</taxon>
    </lineage>
</organism>
<name>A0ACB8XMM9_ARCLA</name>
<reference evidence="1 2" key="2">
    <citation type="journal article" date="2022" name="Mol. Ecol. Resour.">
        <title>The genomes of chicory, endive, great burdock and yacon provide insights into Asteraceae paleo-polyploidization history and plant inulin production.</title>
        <authorList>
            <person name="Fan W."/>
            <person name="Wang S."/>
            <person name="Wang H."/>
            <person name="Wang A."/>
            <person name="Jiang F."/>
            <person name="Liu H."/>
            <person name="Zhao H."/>
            <person name="Xu D."/>
            <person name="Zhang Y."/>
        </authorList>
    </citation>
    <scope>NUCLEOTIDE SEQUENCE [LARGE SCALE GENOMIC DNA]</scope>
    <source>
        <strain evidence="2">cv. Niubang</strain>
    </source>
</reference>
<dbReference type="EMBL" id="CM042063">
    <property type="protein sequence ID" value="KAI3667486.1"/>
    <property type="molecule type" value="Genomic_DNA"/>
</dbReference>
<gene>
    <name evidence="1" type="ORF">L6452_42549</name>
</gene>
<keyword evidence="2" id="KW-1185">Reference proteome</keyword>
<proteinExistence type="predicted"/>
<accession>A0ACB8XMM9</accession>
<sequence>MQSSNFAHLKTIANLSSRVFKQTQRKLLASSDAKLRAKGDRLAKSYILQVITNEIYVNIDSYKASAKQMWDQLEKMMLGSKIGNQLKISNCLHSFEEFKGRTGVTVEGTYDRMEKFCQAVRQIKDLNEIPLHEVYETLRQNKDEVDQILAEKRKGMTVEDTVALVVKKKKNKTIVYESEEAEADVVSDSDENEQMQQTMQFLTNAFQKKFYRNPTSNSQRYSSGPNNHAHKERIEGSRYEGNRYEGKRFEGKRFEGKRQEEKKSDERRYQTEGNRLEEKKPEERKYKAEGSSQPGPPMCYNCGKTGHFAKDCRISKVRNSDFYKNKMLLAKQQEAGKALMAEDEYWLDHSDEEEDEEEKDEAVNMCLMGKIESDTEADSENEEEEVCDLSYKDLMNKMHAMVLKQEELESNLKRENGVIINKNQLIRKLSDEIAEKKVLVEI</sequence>
<reference evidence="2" key="1">
    <citation type="journal article" date="2022" name="Mol. Ecol. Resour.">
        <title>The genomes of chicory, endive, great burdock and yacon provide insights into Asteraceae palaeo-polyploidization history and plant inulin production.</title>
        <authorList>
            <person name="Fan W."/>
            <person name="Wang S."/>
            <person name="Wang H."/>
            <person name="Wang A."/>
            <person name="Jiang F."/>
            <person name="Liu H."/>
            <person name="Zhao H."/>
            <person name="Xu D."/>
            <person name="Zhang Y."/>
        </authorList>
    </citation>
    <scope>NUCLEOTIDE SEQUENCE [LARGE SCALE GENOMIC DNA]</scope>
    <source>
        <strain evidence="2">cv. Niubang</strain>
    </source>
</reference>
<comment type="caution">
    <text evidence="1">The sequence shown here is derived from an EMBL/GenBank/DDBJ whole genome shotgun (WGS) entry which is preliminary data.</text>
</comment>
<dbReference type="Proteomes" id="UP001055879">
    <property type="component" value="Linkage Group LG17"/>
</dbReference>
<evidence type="ECO:0000313" key="1">
    <source>
        <dbReference type="EMBL" id="KAI3667486.1"/>
    </source>
</evidence>
<evidence type="ECO:0000313" key="2">
    <source>
        <dbReference type="Proteomes" id="UP001055879"/>
    </source>
</evidence>